<dbReference type="AlphaFoldDB" id="A0AA38U3T4"/>
<dbReference type="InterPro" id="IPR013877">
    <property type="entry name" value="YAP-bd/ALF4/Glomulin"/>
</dbReference>
<proteinExistence type="predicted"/>
<evidence type="ECO:0000256" key="1">
    <source>
        <dbReference type="SAM" id="MobiDB-lite"/>
    </source>
</evidence>
<feature type="region of interest" description="Disordered" evidence="1">
    <location>
        <begin position="555"/>
        <end position="602"/>
    </location>
</feature>
<accession>A0AA38U3T4</accession>
<dbReference type="EMBL" id="MU807204">
    <property type="protein sequence ID" value="KAJ3831837.1"/>
    <property type="molecule type" value="Genomic_DNA"/>
</dbReference>
<sequence>MLQNYLSPSQTNSDEDPSLKLTALVTSVVNDEDPEFSLSSIAEYLEDSGEEASGYLDALSLLTLLLPSTDPGADRLLDLIQQKCSPKETMIACAENLERVHRLVVLDEEQEEDDSSGEAGGSTEKKEVSIDIQVLRLVQTFSVISKIPFRRKSASDTIQSFIPELQSTIHILGSRTRFSKSTGREVLWHCAALVDTIMDWVEQKEGVKGEEIEAYKDILRPFISTIIDSLAYCIQASLAKRAFKQCFPRLGLRETLDEGWERGNDSIQKAISCYTRVGGSLSTRRPSETTFILTAHSLLPQNTPPRLTTYFPFIIGSIQANTLLDESLAFLLISFSPSPTPHHNVIHPESQLIPLLTVLPSLSSAHPDPFIRHCTFRILGLALHVAPGPLQMQALKDLLGDTSDQAQQMKVAAVSLVKDAVLSALAEVESSTSQTGSGRINILASSRFLQTFAPVLFVVNPPELFNVSEGKQAPTVRELEEDRMNTELLRLAEVLSLYYVLVMRDTKNRTGIRDRDNRANIERILLAPMRAAIAKWIEAVEEELSKKELVKEEERSAEAEGLQGTKQKGEAGVGPRAGSSNTYPSLPHSHPHSHSRGGSHDSIHSHALVPLISLQMGLERIDSMWARI</sequence>
<reference evidence="2" key="1">
    <citation type="submission" date="2022-08" db="EMBL/GenBank/DDBJ databases">
        <authorList>
            <consortium name="DOE Joint Genome Institute"/>
            <person name="Min B."/>
            <person name="Riley R."/>
            <person name="Sierra-Patev S."/>
            <person name="Naranjo-Ortiz M."/>
            <person name="Looney B."/>
            <person name="Konkel Z."/>
            <person name="Slot J.C."/>
            <person name="Sakamoto Y."/>
            <person name="Steenwyk J.L."/>
            <person name="Rokas A."/>
            <person name="Carro J."/>
            <person name="Camarero S."/>
            <person name="Ferreira P."/>
            <person name="Molpeceres G."/>
            <person name="Ruiz-Duenas F.J."/>
            <person name="Serrano A."/>
            <person name="Henrissat B."/>
            <person name="Drula E."/>
            <person name="Hughes K.W."/>
            <person name="Mata J.L."/>
            <person name="Ishikawa N.K."/>
            <person name="Vargas-Isla R."/>
            <person name="Ushijima S."/>
            <person name="Smith C.A."/>
            <person name="Ahrendt S."/>
            <person name="Andreopoulos W."/>
            <person name="He G."/>
            <person name="Labutti K."/>
            <person name="Lipzen A."/>
            <person name="Ng V."/>
            <person name="Sandor L."/>
            <person name="Barry K."/>
            <person name="Martinez A.T."/>
            <person name="Xiao Y."/>
            <person name="Gibbons J.G."/>
            <person name="Terashima K."/>
            <person name="Hibbett D.S."/>
            <person name="Grigoriev I.V."/>
        </authorList>
    </citation>
    <scope>NUCLEOTIDE SEQUENCE</scope>
    <source>
        <strain evidence="2">TFB9207</strain>
    </source>
</reference>
<organism evidence="2 3">
    <name type="scientific">Lentinula raphanica</name>
    <dbReference type="NCBI Taxonomy" id="153919"/>
    <lineage>
        <taxon>Eukaryota</taxon>
        <taxon>Fungi</taxon>
        <taxon>Dikarya</taxon>
        <taxon>Basidiomycota</taxon>
        <taxon>Agaricomycotina</taxon>
        <taxon>Agaricomycetes</taxon>
        <taxon>Agaricomycetidae</taxon>
        <taxon>Agaricales</taxon>
        <taxon>Marasmiineae</taxon>
        <taxon>Omphalotaceae</taxon>
        <taxon>Lentinula</taxon>
    </lineage>
</organism>
<name>A0AA38U3T4_9AGAR</name>
<protein>
    <submittedName>
        <fullName evidence="2">Uncharacterized protein</fullName>
    </submittedName>
</protein>
<evidence type="ECO:0000313" key="3">
    <source>
        <dbReference type="Proteomes" id="UP001163846"/>
    </source>
</evidence>
<comment type="caution">
    <text evidence="2">The sequence shown here is derived from an EMBL/GenBank/DDBJ whole genome shotgun (WGS) entry which is preliminary data.</text>
</comment>
<evidence type="ECO:0000313" key="2">
    <source>
        <dbReference type="EMBL" id="KAJ3831837.1"/>
    </source>
</evidence>
<dbReference type="Proteomes" id="UP001163846">
    <property type="component" value="Unassembled WGS sequence"/>
</dbReference>
<dbReference type="Pfam" id="PF08568">
    <property type="entry name" value="Kinetochor_Ybp2"/>
    <property type="match status" value="1"/>
</dbReference>
<gene>
    <name evidence="2" type="ORF">F5878DRAFT_635891</name>
</gene>
<keyword evidence="3" id="KW-1185">Reference proteome</keyword>